<sequence length="262" mass="31039">MIKILIVEDESIIRKGLIYTINWLEMGCIVIGDAENGEKGLEKINKLLPDVVITDIKMPRINGLEMIEKAKKKFDFETIIISSYSEFEYAKQAIHLEVFDYLLKPIDEEKLKKIIEKVKIKIKDKKIYNEIKEKIENKKENLEIININYYMYSNEQISKRILKMIEYIKENYNKKISIEDIADKLDCSSGYLSRKFREETGITFNNFVNKYKIQKSIELLNSGKYKVYEIADMLGFNNYKYFAQVFKNYMNCSPLKFINTQK</sequence>
<keyword evidence="2" id="KW-0963">Cytoplasm</keyword>
<dbReference type="RefSeq" id="WP_134113597.1">
    <property type="nucleotide sequence ID" value="NZ_SOBG01000008.1"/>
</dbReference>
<keyword evidence="12" id="KW-1185">Reference proteome</keyword>
<feature type="domain" description="Response regulatory" evidence="10">
    <location>
        <begin position="3"/>
        <end position="119"/>
    </location>
</feature>
<feature type="domain" description="HTH araC/xylS-type" evidence="9">
    <location>
        <begin position="162"/>
        <end position="260"/>
    </location>
</feature>
<dbReference type="SMART" id="SM00342">
    <property type="entry name" value="HTH_ARAC"/>
    <property type="match status" value="1"/>
</dbReference>
<comment type="subcellular location">
    <subcellularLocation>
        <location evidence="1">Cytoplasm</location>
    </subcellularLocation>
</comment>
<evidence type="ECO:0000256" key="8">
    <source>
        <dbReference type="PROSITE-ProRule" id="PRU00169"/>
    </source>
</evidence>
<evidence type="ECO:0000256" key="1">
    <source>
        <dbReference type="ARBA" id="ARBA00004496"/>
    </source>
</evidence>
<dbReference type="InterPro" id="IPR018060">
    <property type="entry name" value="HTH_AraC"/>
</dbReference>
<dbReference type="InterPro" id="IPR018062">
    <property type="entry name" value="HTH_AraC-typ_CS"/>
</dbReference>
<dbReference type="Pfam" id="PF00072">
    <property type="entry name" value="Response_reg"/>
    <property type="match status" value="1"/>
</dbReference>
<dbReference type="InterPro" id="IPR001789">
    <property type="entry name" value="Sig_transdc_resp-reg_receiver"/>
</dbReference>
<dbReference type="GO" id="GO:0000160">
    <property type="term" value="P:phosphorelay signal transduction system"/>
    <property type="evidence" value="ECO:0007669"/>
    <property type="project" value="UniProtKB-KW"/>
</dbReference>
<dbReference type="EMBL" id="SOBG01000008">
    <property type="protein sequence ID" value="TDT68010.1"/>
    <property type="molecule type" value="Genomic_DNA"/>
</dbReference>
<dbReference type="SUPFAM" id="SSF46689">
    <property type="entry name" value="Homeodomain-like"/>
    <property type="match status" value="2"/>
</dbReference>
<dbReference type="AlphaFoldDB" id="A0AA46I4X0"/>
<dbReference type="InterPro" id="IPR011006">
    <property type="entry name" value="CheY-like_superfamily"/>
</dbReference>
<dbReference type="Gene3D" id="3.40.50.2300">
    <property type="match status" value="1"/>
</dbReference>
<evidence type="ECO:0000256" key="7">
    <source>
        <dbReference type="ARBA" id="ARBA00023163"/>
    </source>
</evidence>
<dbReference type="GO" id="GO:0003700">
    <property type="term" value="F:DNA-binding transcription factor activity"/>
    <property type="evidence" value="ECO:0007669"/>
    <property type="project" value="InterPro"/>
</dbReference>
<keyword evidence="7" id="KW-0804">Transcription</keyword>
<keyword evidence="5" id="KW-0805">Transcription regulation</keyword>
<evidence type="ECO:0000313" key="12">
    <source>
        <dbReference type="Proteomes" id="UP000294678"/>
    </source>
</evidence>
<dbReference type="PANTHER" id="PTHR42713">
    <property type="entry name" value="HISTIDINE KINASE-RELATED"/>
    <property type="match status" value="1"/>
</dbReference>
<evidence type="ECO:0000256" key="2">
    <source>
        <dbReference type="ARBA" id="ARBA00022490"/>
    </source>
</evidence>
<protein>
    <submittedName>
        <fullName evidence="11">AraC family two component transcriptional regulator</fullName>
    </submittedName>
</protein>
<evidence type="ECO:0000259" key="9">
    <source>
        <dbReference type="PROSITE" id="PS01124"/>
    </source>
</evidence>
<evidence type="ECO:0000256" key="4">
    <source>
        <dbReference type="ARBA" id="ARBA00023012"/>
    </source>
</evidence>
<dbReference type="CDD" id="cd17536">
    <property type="entry name" value="REC_YesN-like"/>
    <property type="match status" value="1"/>
</dbReference>
<dbReference type="InterPro" id="IPR051552">
    <property type="entry name" value="HptR"/>
</dbReference>
<keyword evidence="6" id="KW-0238">DNA-binding</keyword>
<dbReference type="SMART" id="SM00448">
    <property type="entry name" value="REC"/>
    <property type="match status" value="1"/>
</dbReference>
<dbReference type="GO" id="GO:0043565">
    <property type="term" value="F:sequence-specific DNA binding"/>
    <property type="evidence" value="ECO:0007669"/>
    <property type="project" value="InterPro"/>
</dbReference>
<dbReference type="InterPro" id="IPR009057">
    <property type="entry name" value="Homeodomain-like_sf"/>
</dbReference>
<reference evidence="11 12" key="1">
    <citation type="submission" date="2019-03" db="EMBL/GenBank/DDBJ databases">
        <title>Genomic Encyclopedia of Type Strains, Phase IV (KMG-IV): sequencing the most valuable type-strain genomes for metagenomic binning, comparative biology and taxonomic classification.</title>
        <authorList>
            <person name="Goeker M."/>
        </authorList>
    </citation>
    <scope>NUCLEOTIDE SEQUENCE [LARGE SCALE GENOMIC DNA]</scope>
    <source>
        <strain evidence="11 12">DSM 100055</strain>
    </source>
</reference>
<dbReference type="SUPFAM" id="SSF52172">
    <property type="entry name" value="CheY-like"/>
    <property type="match status" value="1"/>
</dbReference>
<accession>A0AA46I4X0</accession>
<evidence type="ECO:0000259" key="10">
    <source>
        <dbReference type="PROSITE" id="PS50110"/>
    </source>
</evidence>
<dbReference type="Proteomes" id="UP000294678">
    <property type="component" value="Unassembled WGS sequence"/>
</dbReference>
<organism evidence="11 12">
    <name type="scientific">Hypnocyclicus thermotrophus</name>
    <dbReference type="NCBI Taxonomy" id="1627895"/>
    <lineage>
        <taxon>Bacteria</taxon>
        <taxon>Fusobacteriati</taxon>
        <taxon>Fusobacteriota</taxon>
        <taxon>Fusobacteriia</taxon>
        <taxon>Fusobacteriales</taxon>
        <taxon>Fusobacteriaceae</taxon>
        <taxon>Hypnocyclicus</taxon>
    </lineage>
</organism>
<dbReference type="PANTHER" id="PTHR42713:SF3">
    <property type="entry name" value="TRANSCRIPTIONAL REGULATORY PROTEIN HPTR"/>
    <property type="match status" value="1"/>
</dbReference>
<evidence type="ECO:0000313" key="11">
    <source>
        <dbReference type="EMBL" id="TDT68010.1"/>
    </source>
</evidence>
<comment type="caution">
    <text evidence="11">The sequence shown here is derived from an EMBL/GenBank/DDBJ whole genome shotgun (WGS) entry which is preliminary data.</text>
</comment>
<proteinExistence type="predicted"/>
<evidence type="ECO:0000256" key="5">
    <source>
        <dbReference type="ARBA" id="ARBA00023015"/>
    </source>
</evidence>
<dbReference type="PROSITE" id="PS00041">
    <property type="entry name" value="HTH_ARAC_FAMILY_1"/>
    <property type="match status" value="1"/>
</dbReference>
<evidence type="ECO:0000256" key="6">
    <source>
        <dbReference type="ARBA" id="ARBA00023125"/>
    </source>
</evidence>
<dbReference type="PROSITE" id="PS50110">
    <property type="entry name" value="RESPONSE_REGULATORY"/>
    <property type="match status" value="1"/>
</dbReference>
<keyword evidence="4" id="KW-0902">Two-component regulatory system</keyword>
<dbReference type="Gene3D" id="1.10.10.60">
    <property type="entry name" value="Homeodomain-like"/>
    <property type="match status" value="2"/>
</dbReference>
<gene>
    <name evidence="11" type="ORF">EV215_1730</name>
</gene>
<dbReference type="Pfam" id="PF12833">
    <property type="entry name" value="HTH_18"/>
    <property type="match status" value="1"/>
</dbReference>
<feature type="modified residue" description="4-aspartylphosphate" evidence="8">
    <location>
        <position position="55"/>
    </location>
</feature>
<keyword evidence="3 8" id="KW-0597">Phosphoprotein</keyword>
<evidence type="ECO:0000256" key="3">
    <source>
        <dbReference type="ARBA" id="ARBA00022553"/>
    </source>
</evidence>
<dbReference type="PROSITE" id="PS01124">
    <property type="entry name" value="HTH_ARAC_FAMILY_2"/>
    <property type="match status" value="1"/>
</dbReference>
<name>A0AA46I4X0_9FUSO</name>
<dbReference type="GO" id="GO:0005737">
    <property type="term" value="C:cytoplasm"/>
    <property type="evidence" value="ECO:0007669"/>
    <property type="project" value="UniProtKB-SubCell"/>
</dbReference>